<reference evidence="3" key="1">
    <citation type="journal article" date="2019" name="Int. J. Syst. Evol. Microbiol.">
        <title>The Global Catalogue of Microorganisms (GCM) 10K type strain sequencing project: providing services to taxonomists for standard genome sequencing and annotation.</title>
        <authorList>
            <consortium name="The Broad Institute Genomics Platform"/>
            <consortium name="The Broad Institute Genome Sequencing Center for Infectious Disease"/>
            <person name="Wu L."/>
            <person name="Ma J."/>
        </authorList>
    </citation>
    <scope>NUCLEOTIDE SEQUENCE [LARGE SCALE GENOMIC DNA]</scope>
    <source>
        <strain evidence="3">JCM 16702</strain>
    </source>
</reference>
<evidence type="ECO:0000256" key="1">
    <source>
        <dbReference type="SAM" id="MobiDB-lite"/>
    </source>
</evidence>
<evidence type="ECO:0000313" key="3">
    <source>
        <dbReference type="Proteomes" id="UP001500683"/>
    </source>
</evidence>
<accession>A0ABP7WT34</accession>
<organism evidence="2 3">
    <name type="scientific">Actinomadura miaoliensis</name>
    <dbReference type="NCBI Taxonomy" id="430685"/>
    <lineage>
        <taxon>Bacteria</taxon>
        <taxon>Bacillati</taxon>
        <taxon>Actinomycetota</taxon>
        <taxon>Actinomycetes</taxon>
        <taxon>Streptosporangiales</taxon>
        <taxon>Thermomonosporaceae</taxon>
        <taxon>Actinomadura</taxon>
    </lineage>
</organism>
<sequence>MGGRGNDPERTEESLARLRDWLHAEAERHEPDRERIWARIEAAMDRPAETITAGGTHPGDPAGNGHADGAEGGHEGARGGREGVRVGGHEGGRRGGRHAAEPPHDSRRRWLRAGVASLATAGVVGLTSGVFWGFNEGDTGPALPLAGRSGNQPESPAGTDSSTPAGSPLTGRTAPAAPSSRGESESSPPPRRSASGEGRRTERPEKSPFAARGALDSGSNEYWAQNNVVLRVHEPLHALTVTIRVRRGERVSSTGSWLSLPNGDFRSSIETTPDVIVYKWTLLPGRTVSPGSYTLAAQYSRTAAHDPGKDVYSVRAAVRDGPSDPAEGHF</sequence>
<gene>
    <name evidence="2" type="ORF">GCM10022214_69540</name>
</gene>
<evidence type="ECO:0000313" key="2">
    <source>
        <dbReference type="EMBL" id="GAA4096137.1"/>
    </source>
</evidence>
<evidence type="ECO:0008006" key="4">
    <source>
        <dbReference type="Google" id="ProtNLM"/>
    </source>
</evidence>
<feature type="region of interest" description="Disordered" evidence="1">
    <location>
        <begin position="47"/>
        <end position="108"/>
    </location>
</feature>
<dbReference type="EMBL" id="BAAAZG010000054">
    <property type="protein sequence ID" value="GAA4096137.1"/>
    <property type="molecule type" value="Genomic_DNA"/>
</dbReference>
<feature type="compositionally biased region" description="Polar residues" evidence="1">
    <location>
        <begin position="149"/>
        <end position="165"/>
    </location>
</feature>
<dbReference type="RefSeq" id="WP_344956064.1">
    <property type="nucleotide sequence ID" value="NZ_BAAAZG010000054.1"/>
</dbReference>
<comment type="caution">
    <text evidence="2">The sequence shown here is derived from an EMBL/GenBank/DDBJ whole genome shotgun (WGS) entry which is preliminary data.</text>
</comment>
<protein>
    <recommendedName>
        <fullName evidence="4">Bacterial spore germination immunoglobulin-like domain-containing protein</fullName>
    </recommendedName>
</protein>
<keyword evidence="3" id="KW-1185">Reference proteome</keyword>
<feature type="compositionally biased region" description="Basic and acidic residues" evidence="1">
    <location>
        <begin position="197"/>
        <end position="206"/>
    </location>
</feature>
<feature type="region of interest" description="Disordered" evidence="1">
    <location>
        <begin position="142"/>
        <end position="214"/>
    </location>
</feature>
<proteinExistence type="predicted"/>
<dbReference type="Proteomes" id="UP001500683">
    <property type="component" value="Unassembled WGS sequence"/>
</dbReference>
<feature type="compositionally biased region" description="Basic and acidic residues" evidence="1">
    <location>
        <begin position="68"/>
        <end position="105"/>
    </location>
</feature>
<name>A0ABP7WT34_9ACTN</name>